<accession>A0A0G4JP14</accession>
<dbReference type="InterPro" id="IPR006842">
    <property type="entry name" value="Transposase_31"/>
</dbReference>
<reference evidence="3" key="1">
    <citation type="submission" date="2015-01" db="EMBL/GenBank/DDBJ databases">
        <authorList>
            <person name="Xiang T."/>
            <person name="Song Y."/>
            <person name="Huang L."/>
            <person name="Wang B."/>
            <person name="Wu P."/>
        </authorList>
    </citation>
    <scope>NUCLEOTIDE SEQUENCE [LARGE SCALE GENOMIC DNA]</scope>
    <source>
        <strain evidence="3">OBR1</strain>
    </source>
</reference>
<dbReference type="GO" id="GO:0006310">
    <property type="term" value="P:DNA recombination"/>
    <property type="evidence" value="ECO:0007669"/>
    <property type="project" value="TreeGrafter"/>
</dbReference>
<gene>
    <name evidence="3" type="ORF">BN1221_00045</name>
</gene>
<keyword evidence="4" id="KW-1185">Reference proteome</keyword>
<organism evidence="3 4">
    <name type="scientific">Brenneria goodwinii</name>
    <dbReference type="NCBI Taxonomy" id="1109412"/>
    <lineage>
        <taxon>Bacteria</taxon>
        <taxon>Pseudomonadati</taxon>
        <taxon>Pseudomonadota</taxon>
        <taxon>Gammaproteobacteria</taxon>
        <taxon>Enterobacterales</taxon>
        <taxon>Pectobacteriaceae</taxon>
        <taxon>Brenneria</taxon>
    </lineage>
</organism>
<comment type="similarity">
    <text evidence="1">Belongs to the Rpn/YhgA-like nuclease family.</text>
</comment>
<dbReference type="Proteomes" id="UP000044377">
    <property type="component" value="Unassembled WGS sequence"/>
</dbReference>
<dbReference type="EMBL" id="CGIG01000001">
    <property type="protein sequence ID" value="CPR13649.1"/>
    <property type="molecule type" value="Genomic_DNA"/>
</dbReference>
<feature type="domain" description="Transposase (putative) YhgA-like" evidence="2">
    <location>
        <begin position="3"/>
        <end position="195"/>
    </location>
</feature>
<dbReference type="InterPro" id="IPR010106">
    <property type="entry name" value="RpnA"/>
</dbReference>
<dbReference type="AlphaFoldDB" id="A0A0G4JP14"/>
<dbReference type="PANTHER" id="PTHR34611">
    <property type="match status" value="1"/>
</dbReference>
<sequence>MQTHDALFKQYLSNIDVARDFLAIHLPKYISEICDFDTLRLEATSFTDETLRTRMSDMLYSLQTQQGAAYIYCLIEHQSTPDRLMGFRLLRYCMNAMQLHLSQGNKSLPLVVPLLFYHGSQTPYPYSLRWFDHFDHPSLAEKVYGQPFPLVDLSVIPDDEIKTHRKIALLELVQKHIRQRDLLELVQDFGLLFNQWAPPPELRKALLIYIIKSGNTRSVQHFAQVLTEKLPQHREEIMTIAQQLEQIGFKKGMRQGIEKGMEKGIEKGMEKGIKTSARQIARQLLLKGMDQETVQQITGLTQDEVAQLAEKEQ</sequence>
<protein>
    <submittedName>
        <fullName evidence="3">Mobile element protein</fullName>
    </submittedName>
</protein>
<evidence type="ECO:0000259" key="2">
    <source>
        <dbReference type="Pfam" id="PF04754"/>
    </source>
</evidence>
<dbReference type="Pfam" id="PF04754">
    <property type="entry name" value="Transposase_31"/>
    <property type="match status" value="1"/>
</dbReference>
<dbReference type="PANTHER" id="PTHR34611:SF2">
    <property type="entry name" value="INACTIVE RECOMBINATION-PROMOTING NUCLEASE-LIKE PROTEIN RPNE-RELATED"/>
    <property type="match status" value="1"/>
</dbReference>
<dbReference type="NCBIfam" id="TIGR01784">
    <property type="entry name" value="T_den_put_tspse"/>
    <property type="match status" value="1"/>
</dbReference>
<evidence type="ECO:0000256" key="1">
    <source>
        <dbReference type="ARBA" id="ARBA00009787"/>
    </source>
</evidence>
<dbReference type="STRING" id="1109412.BN1221_00045"/>
<evidence type="ECO:0000313" key="3">
    <source>
        <dbReference type="EMBL" id="CPR13649.1"/>
    </source>
</evidence>
<proteinExistence type="inferred from homology"/>
<name>A0A0G4JP14_9GAMM</name>
<evidence type="ECO:0000313" key="4">
    <source>
        <dbReference type="Proteomes" id="UP000044377"/>
    </source>
</evidence>
<dbReference type="InterPro" id="IPR051699">
    <property type="entry name" value="Rpn/YhgA-like_nuclease"/>
</dbReference>
<dbReference type="GO" id="GO:1990238">
    <property type="term" value="F:double-stranded DNA endonuclease activity"/>
    <property type="evidence" value="ECO:0007669"/>
    <property type="project" value="TreeGrafter"/>
</dbReference>